<evidence type="ECO:0000313" key="1">
    <source>
        <dbReference type="EMBL" id="KAF2099846.1"/>
    </source>
</evidence>
<dbReference type="AlphaFoldDB" id="A0A9P4IDH9"/>
<keyword evidence="2" id="KW-1185">Reference proteome</keyword>
<dbReference type="EMBL" id="ML978125">
    <property type="protein sequence ID" value="KAF2099846.1"/>
    <property type="molecule type" value="Genomic_DNA"/>
</dbReference>
<sequence>MPRPAIDLEPYKETIIGLYEGGVSLEQISHYVAVEFDVPNINPRTVRRRLQHEWAGEFTPHRAKTIDSPELRARIKQLFNGEDVTTGKRAGAGLSDERIIEALEAEGFEIGLCGLIKIRKDEGLIRRGKGDGEAWEKEKGVAFGQEGDSS</sequence>
<protein>
    <recommendedName>
        <fullName evidence="3">Clr5 domain-containing protein</fullName>
    </recommendedName>
</protein>
<organism evidence="1 2">
    <name type="scientific">Rhizodiscina lignyota</name>
    <dbReference type="NCBI Taxonomy" id="1504668"/>
    <lineage>
        <taxon>Eukaryota</taxon>
        <taxon>Fungi</taxon>
        <taxon>Dikarya</taxon>
        <taxon>Ascomycota</taxon>
        <taxon>Pezizomycotina</taxon>
        <taxon>Dothideomycetes</taxon>
        <taxon>Pleosporomycetidae</taxon>
        <taxon>Aulographales</taxon>
        <taxon>Rhizodiscinaceae</taxon>
        <taxon>Rhizodiscina</taxon>
    </lineage>
</organism>
<dbReference type="OrthoDB" id="3780939at2759"/>
<name>A0A9P4IDH9_9PEZI</name>
<dbReference type="Proteomes" id="UP000799772">
    <property type="component" value="Unassembled WGS sequence"/>
</dbReference>
<comment type="caution">
    <text evidence="1">The sequence shown here is derived from an EMBL/GenBank/DDBJ whole genome shotgun (WGS) entry which is preliminary data.</text>
</comment>
<evidence type="ECO:0000313" key="2">
    <source>
        <dbReference type="Proteomes" id="UP000799772"/>
    </source>
</evidence>
<gene>
    <name evidence="1" type="ORF">NA57DRAFT_75350</name>
</gene>
<reference evidence="1" key="1">
    <citation type="journal article" date="2020" name="Stud. Mycol.">
        <title>101 Dothideomycetes genomes: a test case for predicting lifestyles and emergence of pathogens.</title>
        <authorList>
            <person name="Haridas S."/>
            <person name="Albert R."/>
            <person name="Binder M."/>
            <person name="Bloem J."/>
            <person name="Labutti K."/>
            <person name="Salamov A."/>
            <person name="Andreopoulos B."/>
            <person name="Baker S."/>
            <person name="Barry K."/>
            <person name="Bills G."/>
            <person name="Bluhm B."/>
            <person name="Cannon C."/>
            <person name="Castanera R."/>
            <person name="Culley D."/>
            <person name="Daum C."/>
            <person name="Ezra D."/>
            <person name="Gonzalez J."/>
            <person name="Henrissat B."/>
            <person name="Kuo A."/>
            <person name="Liang C."/>
            <person name="Lipzen A."/>
            <person name="Lutzoni F."/>
            <person name="Magnuson J."/>
            <person name="Mondo S."/>
            <person name="Nolan M."/>
            <person name="Ohm R."/>
            <person name="Pangilinan J."/>
            <person name="Park H.-J."/>
            <person name="Ramirez L."/>
            <person name="Alfaro M."/>
            <person name="Sun H."/>
            <person name="Tritt A."/>
            <person name="Yoshinaga Y."/>
            <person name="Zwiers L.-H."/>
            <person name="Turgeon B."/>
            <person name="Goodwin S."/>
            <person name="Spatafora J."/>
            <person name="Crous P."/>
            <person name="Grigoriev I."/>
        </authorList>
    </citation>
    <scope>NUCLEOTIDE SEQUENCE</scope>
    <source>
        <strain evidence="1">CBS 133067</strain>
    </source>
</reference>
<accession>A0A9P4IDH9</accession>
<evidence type="ECO:0008006" key="3">
    <source>
        <dbReference type="Google" id="ProtNLM"/>
    </source>
</evidence>
<proteinExistence type="predicted"/>